<dbReference type="InterPro" id="IPR035965">
    <property type="entry name" value="PAS-like_dom_sf"/>
</dbReference>
<proteinExistence type="predicted"/>
<dbReference type="SUPFAM" id="SSF55073">
    <property type="entry name" value="Nucleotide cyclase"/>
    <property type="match status" value="1"/>
</dbReference>
<dbReference type="Gene3D" id="3.30.450.20">
    <property type="entry name" value="PAS domain"/>
    <property type="match status" value="1"/>
</dbReference>
<dbReference type="Proteomes" id="UP001205906">
    <property type="component" value="Unassembled WGS sequence"/>
</dbReference>
<evidence type="ECO:0000259" key="1">
    <source>
        <dbReference type="PROSITE" id="PS50883"/>
    </source>
</evidence>
<dbReference type="SUPFAM" id="SSF141868">
    <property type="entry name" value="EAL domain-like"/>
    <property type="match status" value="1"/>
</dbReference>
<dbReference type="PROSITE" id="PS50887">
    <property type="entry name" value="GGDEF"/>
    <property type="match status" value="1"/>
</dbReference>
<dbReference type="InterPro" id="IPR001633">
    <property type="entry name" value="EAL_dom"/>
</dbReference>
<dbReference type="CDD" id="cd01948">
    <property type="entry name" value="EAL"/>
    <property type="match status" value="1"/>
</dbReference>
<dbReference type="NCBIfam" id="TIGR00254">
    <property type="entry name" value="GGDEF"/>
    <property type="match status" value="1"/>
</dbReference>
<dbReference type="InterPro" id="IPR043128">
    <property type="entry name" value="Rev_trsase/Diguanyl_cyclase"/>
</dbReference>
<dbReference type="Pfam" id="PF00990">
    <property type="entry name" value="GGDEF"/>
    <property type="match status" value="1"/>
</dbReference>
<gene>
    <name evidence="3" type="ORF">NGM99_08090</name>
</gene>
<dbReference type="Gene3D" id="3.20.20.450">
    <property type="entry name" value="EAL domain"/>
    <property type="match status" value="1"/>
</dbReference>
<feature type="domain" description="EAL" evidence="1">
    <location>
        <begin position="362"/>
        <end position="613"/>
    </location>
</feature>
<dbReference type="InterPro" id="IPR000160">
    <property type="entry name" value="GGDEF_dom"/>
</dbReference>
<dbReference type="CDD" id="cd01949">
    <property type="entry name" value="GGDEF"/>
    <property type="match status" value="1"/>
</dbReference>
<dbReference type="SMART" id="SM00267">
    <property type="entry name" value="GGDEF"/>
    <property type="match status" value="1"/>
</dbReference>
<dbReference type="PANTHER" id="PTHR44757:SF2">
    <property type="entry name" value="BIOFILM ARCHITECTURE MAINTENANCE PROTEIN MBAA"/>
    <property type="match status" value="1"/>
</dbReference>
<dbReference type="Gene3D" id="3.30.70.270">
    <property type="match status" value="1"/>
</dbReference>
<dbReference type="InterPro" id="IPR035919">
    <property type="entry name" value="EAL_sf"/>
</dbReference>
<organism evidence="3 4">
    <name type="scientific">Mesorhizobium liriopis</name>
    <dbReference type="NCBI Taxonomy" id="2953882"/>
    <lineage>
        <taxon>Bacteria</taxon>
        <taxon>Pseudomonadati</taxon>
        <taxon>Pseudomonadota</taxon>
        <taxon>Alphaproteobacteria</taxon>
        <taxon>Hyphomicrobiales</taxon>
        <taxon>Phyllobacteriaceae</taxon>
        <taxon>Mesorhizobium</taxon>
    </lineage>
</organism>
<reference evidence="3 4" key="1">
    <citation type="submission" date="2022-06" db="EMBL/GenBank/DDBJ databases">
        <title>Mesorhizobium sp. strain RP14 Genome sequencing and assembly.</title>
        <authorList>
            <person name="Kim I."/>
        </authorList>
    </citation>
    <scope>NUCLEOTIDE SEQUENCE [LARGE SCALE GENOMIC DNA]</scope>
    <source>
        <strain evidence="4">RP14(2022)</strain>
    </source>
</reference>
<dbReference type="SMART" id="SM00052">
    <property type="entry name" value="EAL"/>
    <property type="match status" value="1"/>
</dbReference>
<sequence>MVMIFMVTMIVPISIAFILRGDTYHVVLGVMALPLFFAIRRFALVVREVLLTALSEEKKSHRLAQRFNRALNTMGHGLVMLGPDGRIVVANMEAARLMAFSTSERLIGRTIKDLLKRGVAGNMLAARDCRFIESQLTRALREGRSRKVLVSLTNGQHYEFSAREGSQELGVITFEEVTARIQAEEKIRTMARHDSLTGLVNRAYFNELVTDIMASGDPDRLCAFAVIDLDDFKSINDTLGHPIGDKMILAVGERLHVFASERMIVSRFGGDEFMLFIDNLDDEFELSDIINKVFGALEGEVDAVGHVLRIEASGGAAVAKVRDTDFDAMIVRADLALYKAKEEGKGRWKLFESAMDAAFRDKQLLKADLRNAVEARELRVVYQPIIALETMRIASCEALCRWDHPSLGPVSPAIFIPLAEEMGIISQISVFVLETATAECKKWPEPISVSVNLSAKDFRSPDMVDKVRAVLDQSGLASDRLEIEVTETALLDDQVQTSRTIEAIKAIGVRIALDDFGTGYSSLSYLHKLPLDKVKIDRSFLHDIARNQRTLELVRSIVGLSRALGLEITIEGVETFEQLKVLVREVQPDMVQGFLYGAALSASGIRTMSSTVWPLAENVSLSQRKSATT</sequence>
<dbReference type="Pfam" id="PF00563">
    <property type="entry name" value="EAL"/>
    <property type="match status" value="1"/>
</dbReference>
<accession>A0ABT1C4I6</accession>
<protein>
    <submittedName>
        <fullName evidence="3">EAL domain-containing protein</fullName>
    </submittedName>
</protein>
<dbReference type="EMBL" id="JAMXQS010000004">
    <property type="protein sequence ID" value="MCO6049751.1"/>
    <property type="molecule type" value="Genomic_DNA"/>
</dbReference>
<dbReference type="InterPro" id="IPR029787">
    <property type="entry name" value="Nucleotide_cyclase"/>
</dbReference>
<dbReference type="InterPro" id="IPR052155">
    <property type="entry name" value="Biofilm_reg_signaling"/>
</dbReference>
<keyword evidence="4" id="KW-1185">Reference proteome</keyword>
<dbReference type="PANTHER" id="PTHR44757">
    <property type="entry name" value="DIGUANYLATE CYCLASE DGCP"/>
    <property type="match status" value="1"/>
</dbReference>
<comment type="caution">
    <text evidence="3">The sequence shown here is derived from an EMBL/GenBank/DDBJ whole genome shotgun (WGS) entry which is preliminary data.</text>
</comment>
<evidence type="ECO:0000259" key="2">
    <source>
        <dbReference type="PROSITE" id="PS50887"/>
    </source>
</evidence>
<evidence type="ECO:0000313" key="3">
    <source>
        <dbReference type="EMBL" id="MCO6049751.1"/>
    </source>
</evidence>
<feature type="domain" description="GGDEF" evidence="2">
    <location>
        <begin position="220"/>
        <end position="353"/>
    </location>
</feature>
<evidence type="ECO:0000313" key="4">
    <source>
        <dbReference type="Proteomes" id="UP001205906"/>
    </source>
</evidence>
<dbReference type="PROSITE" id="PS50883">
    <property type="entry name" value="EAL"/>
    <property type="match status" value="1"/>
</dbReference>
<dbReference type="SUPFAM" id="SSF55785">
    <property type="entry name" value="PYP-like sensor domain (PAS domain)"/>
    <property type="match status" value="1"/>
</dbReference>
<dbReference type="Pfam" id="PF12860">
    <property type="entry name" value="PAS_7"/>
    <property type="match status" value="1"/>
</dbReference>
<name>A0ABT1C4I6_9HYPH</name>